<sequence length="89" mass="10327">MRLASFDKDYWELRNGEKCHQESPESFWIPDLEKRNSLRRGDAAKLIFDIECDEDGKVIIQGERIFVIVSEIVGDMYMGILDSQPSCIE</sequence>
<keyword evidence="2" id="KW-1185">Reference proteome</keyword>
<protein>
    <submittedName>
        <fullName evidence="1">DUF2314 domain-containing protein</fullName>
    </submittedName>
</protein>
<name>A0ABU9HCL6_9GAMM</name>
<proteinExistence type="predicted"/>
<reference evidence="1 2" key="1">
    <citation type="submission" date="2024-02" db="EMBL/GenBank/DDBJ databases">
        <title>Bacteria isolated from the canopy kelp, Nereocystis luetkeana.</title>
        <authorList>
            <person name="Pfister C.A."/>
            <person name="Younker I.T."/>
            <person name="Light S.H."/>
        </authorList>
    </citation>
    <scope>NUCLEOTIDE SEQUENCE [LARGE SCALE GENOMIC DNA]</scope>
    <source>
        <strain evidence="1 2">TI.2.07</strain>
    </source>
</reference>
<dbReference type="EMBL" id="JBAKBA010000020">
    <property type="protein sequence ID" value="MEL0659483.1"/>
    <property type="molecule type" value="Genomic_DNA"/>
</dbReference>
<comment type="caution">
    <text evidence="1">The sequence shown here is derived from an EMBL/GenBank/DDBJ whole genome shotgun (WGS) entry which is preliminary data.</text>
</comment>
<dbReference type="RefSeq" id="WP_341628034.1">
    <property type="nucleotide sequence ID" value="NZ_JBAKBA010000020.1"/>
</dbReference>
<organism evidence="1 2">
    <name type="scientific">Psychromonas arctica</name>
    <dbReference type="NCBI Taxonomy" id="168275"/>
    <lineage>
        <taxon>Bacteria</taxon>
        <taxon>Pseudomonadati</taxon>
        <taxon>Pseudomonadota</taxon>
        <taxon>Gammaproteobacteria</taxon>
        <taxon>Alteromonadales</taxon>
        <taxon>Psychromonadaceae</taxon>
        <taxon>Psychromonas</taxon>
    </lineage>
</organism>
<evidence type="ECO:0000313" key="2">
    <source>
        <dbReference type="Proteomes" id="UP001366060"/>
    </source>
</evidence>
<evidence type="ECO:0000313" key="1">
    <source>
        <dbReference type="EMBL" id="MEL0659483.1"/>
    </source>
</evidence>
<dbReference type="Proteomes" id="UP001366060">
    <property type="component" value="Unassembled WGS sequence"/>
</dbReference>
<accession>A0ABU9HCL6</accession>
<gene>
    <name evidence="1" type="ORF">V6255_10080</name>
</gene>